<feature type="domain" description="Nudix hydrolase" evidence="3">
    <location>
        <begin position="1"/>
        <end position="117"/>
    </location>
</feature>
<dbReference type="AlphaFoldDB" id="A0A1U7D444"/>
<dbReference type="InterPro" id="IPR000086">
    <property type="entry name" value="NUDIX_hydrolase_dom"/>
</dbReference>
<dbReference type="PANTHER" id="PTHR43736">
    <property type="entry name" value="ADP-RIBOSE PYROPHOSPHATASE"/>
    <property type="match status" value="1"/>
</dbReference>
<keyword evidence="2 4" id="KW-0378">Hydrolase</keyword>
<evidence type="ECO:0000259" key="3">
    <source>
        <dbReference type="PROSITE" id="PS51462"/>
    </source>
</evidence>
<dbReference type="PROSITE" id="PS00893">
    <property type="entry name" value="NUDIX_BOX"/>
    <property type="match status" value="1"/>
</dbReference>
<comment type="cofactor">
    <cofactor evidence="1">
        <name>Mg(2+)</name>
        <dbReference type="ChEBI" id="CHEBI:18420"/>
    </cofactor>
</comment>
<gene>
    <name evidence="4" type="ORF">Ga0080559_TMP2096</name>
</gene>
<evidence type="ECO:0000313" key="5">
    <source>
        <dbReference type="Proteomes" id="UP000186559"/>
    </source>
</evidence>
<name>A0A1U7D444_9RHOB</name>
<dbReference type="Pfam" id="PF00293">
    <property type="entry name" value="NUDIX"/>
    <property type="match status" value="1"/>
</dbReference>
<dbReference type="CDD" id="cd04682">
    <property type="entry name" value="NUDIX_Hydrolase"/>
    <property type="match status" value="1"/>
</dbReference>
<dbReference type="Gene3D" id="3.90.79.10">
    <property type="entry name" value="Nucleoside Triphosphate Pyrophosphohydrolase"/>
    <property type="match status" value="1"/>
</dbReference>
<proteinExistence type="predicted"/>
<dbReference type="STRING" id="1229727.Ga0080559_TMP2096"/>
<dbReference type="SUPFAM" id="SSF55811">
    <property type="entry name" value="Nudix"/>
    <property type="match status" value="1"/>
</dbReference>
<organism evidence="4 5">
    <name type="scientific">Salipiger profundus</name>
    <dbReference type="NCBI Taxonomy" id="1229727"/>
    <lineage>
        <taxon>Bacteria</taxon>
        <taxon>Pseudomonadati</taxon>
        <taxon>Pseudomonadota</taxon>
        <taxon>Alphaproteobacteria</taxon>
        <taxon>Rhodobacterales</taxon>
        <taxon>Roseobacteraceae</taxon>
        <taxon>Salipiger</taxon>
    </lineage>
</organism>
<dbReference type="Proteomes" id="UP000186559">
    <property type="component" value="Chromosome"/>
</dbReference>
<keyword evidence="5" id="KW-1185">Reference proteome</keyword>
<dbReference type="InterPro" id="IPR020084">
    <property type="entry name" value="NUDIX_hydrolase_CS"/>
</dbReference>
<dbReference type="GO" id="GO:0035539">
    <property type="term" value="F:8-oxo-7,8-dihydrodeoxyguanosine triphosphate pyrophosphatase activity"/>
    <property type="evidence" value="ECO:0007669"/>
    <property type="project" value="UniProtKB-EC"/>
</dbReference>
<evidence type="ECO:0000256" key="1">
    <source>
        <dbReference type="ARBA" id="ARBA00001946"/>
    </source>
</evidence>
<protein>
    <submittedName>
        <fullName evidence="4">8-oxo-dGTP diphosphatase</fullName>
        <ecNumber evidence="4">3.6.1.55</ecNumber>
    </submittedName>
</protein>
<dbReference type="KEGG" id="tpro:Ga0080559_TMP2096"/>
<reference evidence="4 5" key="1">
    <citation type="submission" date="2016-03" db="EMBL/GenBank/DDBJ databases">
        <title>Deep-sea bacteria in the southern Pacific.</title>
        <authorList>
            <person name="Tang K."/>
        </authorList>
    </citation>
    <scope>NUCLEOTIDE SEQUENCE [LARGE SCALE GENOMIC DNA]</scope>
    <source>
        <strain evidence="4 5">JLT2016</strain>
    </source>
</reference>
<evidence type="ECO:0000313" key="4">
    <source>
        <dbReference type="EMBL" id="APX22892.1"/>
    </source>
</evidence>
<dbReference type="PANTHER" id="PTHR43736:SF1">
    <property type="entry name" value="DIHYDRONEOPTERIN TRIPHOSPHATE DIPHOSPHATASE"/>
    <property type="match status" value="1"/>
</dbReference>
<dbReference type="PROSITE" id="PS51462">
    <property type="entry name" value="NUDIX"/>
    <property type="match status" value="1"/>
</dbReference>
<evidence type="ECO:0000256" key="2">
    <source>
        <dbReference type="ARBA" id="ARBA00022801"/>
    </source>
</evidence>
<dbReference type="EC" id="3.6.1.55" evidence="4"/>
<sequence length="124" mass="14064">MLFLGEDLLVIRRDHTPGIPWPGYLDFPGGGREENESPEACALRETREEVGLEVSEPQLVWRRQHGASWFFVAHLPAARAGDISFGDEGEGWQLMPPREYTERDDAIPHFRALLSTYLSERGEA</sequence>
<accession>A0A1U7D444</accession>
<dbReference type="EMBL" id="CP014796">
    <property type="protein sequence ID" value="APX22892.1"/>
    <property type="molecule type" value="Genomic_DNA"/>
</dbReference>
<dbReference type="InterPro" id="IPR015797">
    <property type="entry name" value="NUDIX_hydrolase-like_dom_sf"/>
</dbReference>